<evidence type="ECO:0000256" key="10">
    <source>
        <dbReference type="SAM" id="SignalP"/>
    </source>
</evidence>
<feature type="binding site" description="in inhibited form" evidence="9">
    <location>
        <position position="104"/>
    </location>
    <ligand>
        <name>Zn(2+)</name>
        <dbReference type="ChEBI" id="CHEBI:29105"/>
        <label>2</label>
        <note>catalytic</note>
    </ligand>
</feature>
<feature type="signal peptide" evidence="10">
    <location>
        <begin position="1"/>
        <end position="20"/>
    </location>
</feature>
<feature type="binding site" evidence="9">
    <location>
        <position position="235"/>
    </location>
    <ligand>
        <name>Zn(2+)</name>
        <dbReference type="ChEBI" id="CHEBI:29105"/>
        <label>2</label>
        <note>catalytic</note>
    </ligand>
</feature>
<feature type="binding site" evidence="9">
    <location>
        <position position="214"/>
    </location>
    <ligand>
        <name>Ca(2+)</name>
        <dbReference type="ChEBI" id="CHEBI:29108"/>
        <label>3</label>
    </ligand>
</feature>
<evidence type="ECO:0000256" key="5">
    <source>
        <dbReference type="ARBA" id="ARBA00022801"/>
    </source>
</evidence>
<dbReference type="GO" id="GO:0030198">
    <property type="term" value="P:extracellular matrix organization"/>
    <property type="evidence" value="ECO:0000318"/>
    <property type="project" value="GO_Central"/>
</dbReference>
<dbReference type="GO" id="GO:0030574">
    <property type="term" value="P:collagen catabolic process"/>
    <property type="evidence" value="ECO:0000318"/>
    <property type="project" value="GO_Central"/>
</dbReference>
<dbReference type="CTD" id="20202751"/>
<dbReference type="InterPro" id="IPR036365">
    <property type="entry name" value="PGBD-like_sf"/>
</dbReference>
<dbReference type="eggNOG" id="KOG1565">
    <property type="taxonomic scope" value="Eukaryota"/>
</dbReference>
<name>T1F1Q1_HELRO</name>
<feature type="binding site" evidence="9">
    <location>
        <position position="194"/>
    </location>
    <ligand>
        <name>Ca(2+)</name>
        <dbReference type="ChEBI" id="CHEBI:29108"/>
        <label>3</label>
    </ligand>
</feature>
<dbReference type="Gene3D" id="3.40.390.10">
    <property type="entry name" value="Collagenase (Catalytic Domain)"/>
    <property type="match status" value="1"/>
</dbReference>
<dbReference type="Pfam" id="PF01471">
    <property type="entry name" value="PG_binding_1"/>
    <property type="match status" value="1"/>
</dbReference>
<dbReference type="EnsemblMetazoa" id="HelroT169282">
    <property type="protein sequence ID" value="HelroP169282"/>
    <property type="gene ID" value="HelroG169282"/>
</dbReference>
<reference evidence="12 14" key="2">
    <citation type="journal article" date="2013" name="Nature">
        <title>Insights into bilaterian evolution from three spiralian genomes.</title>
        <authorList>
            <person name="Simakov O."/>
            <person name="Marletaz F."/>
            <person name="Cho S.J."/>
            <person name="Edsinger-Gonzales E."/>
            <person name="Havlak P."/>
            <person name="Hellsten U."/>
            <person name="Kuo D.H."/>
            <person name="Larsson T."/>
            <person name="Lv J."/>
            <person name="Arendt D."/>
            <person name="Savage R."/>
            <person name="Osoegawa K."/>
            <person name="de Jong P."/>
            <person name="Grimwood J."/>
            <person name="Chapman J.A."/>
            <person name="Shapiro H."/>
            <person name="Aerts A."/>
            <person name="Otillar R.P."/>
            <person name="Terry A.Y."/>
            <person name="Boore J.L."/>
            <person name="Grigoriev I.V."/>
            <person name="Lindberg D.R."/>
            <person name="Seaver E.C."/>
            <person name="Weisblat D.A."/>
            <person name="Putnam N.H."/>
            <person name="Rokhsar D.S."/>
        </authorList>
    </citation>
    <scope>NUCLEOTIDE SEQUENCE</scope>
</reference>
<dbReference type="SUPFAM" id="SSF47090">
    <property type="entry name" value="PGBD-like"/>
    <property type="match status" value="1"/>
</dbReference>
<dbReference type="OrthoDB" id="406838at2759"/>
<evidence type="ECO:0000259" key="11">
    <source>
        <dbReference type="SMART" id="SM00235"/>
    </source>
</evidence>
<sequence>MLKLLLSGIVLISCLALTTCLPPAEQDEPSNLPPAVQYEGPPPSATLNEKAVKFLKRFGYLRESNDNNLVSAEEAIRSMQAHAGLLQTGTLDEATMAKMESQRCSFPDVMTAEDKKKRYSVVSRWRNETLTYGIFNYPNCTIYTNDQIDAIIAEAVNEWVKIDPSLNITKFVSGTPKINISFVFFDHSDKYPFDGPGKVLGHCFYPGTGQMHFDNSECWGDGTNGTKNLKYVAIHELGHCLGLGHSNDSLAIMNAYYPSNNTQCKPAADDTAGIQSMHTTASP</sequence>
<dbReference type="Pfam" id="PF00413">
    <property type="entry name" value="Peptidase_M10"/>
    <property type="match status" value="1"/>
</dbReference>
<dbReference type="EMBL" id="KB096080">
    <property type="protein sequence ID" value="ESO08439.1"/>
    <property type="molecule type" value="Genomic_DNA"/>
</dbReference>
<dbReference type="InterPro" id="IPR033739">
    <property type="entry name" value="M10A_MMP"/>
</dbReference>
<keyword evidence="6 9" id="KW-0862">Zinc</keyword>
<dbReference type="PANTHER" id="PTHR10201:SF291">
    <property type="entry name" value="MATRIX METALLOPROTEINASE 1, ISOFORM C-RELATED"/>
    <property type="match status" value="1"/>
</dbReference>
<dbReference type="RefSeq" id="XP_009013369.1">
    <property type="nucleotide sequence ID" value="XM_009015121.1"/>
</dbReference>
<dbReference type="InParanoid" id="T1F1Q1"/>
<evidence type="ECO:0000256" key="4">
    <source>
        <dbReference type="ARBA" id="ARBA00022729"/>
    </source>
</evidence>
<feature type="active site" evidence="8">
    <location>
        <position position="236"/>
    </location>
</feature>
<dbReference type="GO" id="GO:0031012">
    <property type="term" value="C:extracellular matrix"/>
    <property type="evidence" value="ECO:0007669"/>
    <property type="project" value="InterPro"/>
</dbReference>
<proteinExistence type="inferred from homology"/>
<reference evidence="14" key="1">
    <citation type="submission" date="2012-12" db="EMBL/GenBank/DDBJ databases">
        <authorList>
            <person name="Hellsten U."/>
            <person name="Grimwood J."/>
            <person name="Chapman J.A."/>
            <person name="Shapiro H."/>
            <person name="Aerts A."/>
            <person name="Otillar R.P."/>
            <person name="Terry A.Y."/>
            <person name="Boore J.L."/>
            <person name="Simakov O."/>
            <person name="Marletaz F."/>
            <person name="Cho S.-J."/>
            <person name="Edsinger-Gonzales E."/>
            <person name="Havlak P."/>
            <person name="Kuo D.-H."/>
            <person name="Larsson T."/>
            <person name="Lv J."/>
            <person name="Arendt D."/>
            <person name="Savage R."/>
            <person name="Osoegawa K."/>
            <person name="de Jong P."/>
            <person name="Lindberg D.R."/>
            <person name="Seaver E.C."/>
            <person name="Weisblat D.A."/>
            <person name="Putnam N.H."/>
            <person name="Grigoriev I.V."/>
            <person name="Rokhsar D.S."/>
        </authorList>
    </citation>
    <scope>NUCLEOTIDE SEQUENCE</scope>
</reference>
<evidence type="ECO:0000256" key="9">
    <source>
        <dbReference type="PIRSR" id="PIRSR621190-2"/>
    </source>
</evidence>
<dbReference type="AlphaFoldDB" id="T1F1Q1"/>
<dbReference type="InterPro" id="IPR001818">
    <property type="entry name" value="Pept_M10_metallopeptidase"/>
</dbReference>
<accession>T1F1Q1</accession>
<dbReference type="InterPro" id="IPR021190">
    <property type="entry name" value="Pept_M10A"/>
</dbReference>
<dbReference type="HOGENOM" id="CLU_015489_4_2_1"/>
<keyword evidence="14" id="KW-1185">Reference proteome</keyword>
<evidence type="ECO:0000256" key="3">
    <source>
        <dbReference type="ARBA" id="ARBA00022723"/>
    </source>
</evidence>
<feature type="binding site" evidence="9">
    <location>
        <position position="195"/>
    </location>
    <ligand>
        <name>Ca(2+)</name>
        <dbReference type="ChEBI" id="CHEBI:29108"/>
        <label>3</label>
    </ligand>
</feature>
<comment type="similarity">
    <text evidence="1">Belongs to the peptidase M10A family.</text>
</comment>
<gene>
    <name evidence="13" type="primary">20202751</name>
    <name evidence="12" type="ORF">HELRODRAFT_169282</name>
</gene>
<dbReference type="InterPro" id="IPR006026">
    <property type="entry name" value="Peptidase_Metallo"/>
</dbReference>
<evidence type="ECO:0000256" key="7">
    <source>
        <dbReference type="ARBA" id="ARBA00023049"/>
    </source>
</evidence>
<keyword evidence="9" id="KW-0106">Calcium</keyword>
<evidence type="ECO:0000256" key="2">
    <source>
        <dbReference type="ARBA" id="ARBA00022670"/>
    </source>
</evidence>
<dbReference type="FunFam" id="3.40.390.10:FF:000088">
    <property type="entry name" value="Uncharacterized protein"/>
    <property type="match status" value="1"/>
</dbReference>
<dbReference type="OMA" id="WSKFEIT"/>
<evidence type="ECO:0000256" key="8">
    <source>
        <dbReference type="PIRSR" id="PIRSR621190-1"/>
    </source>
</evidence>
<evidence type="ECO:0000313" key="13">
    <source>
        <dbReference type="EnsemblMetazoa" id="HelroP169282"/>
    </source>
</evidence>
<feature type="binding site" evidence="9">
    <location>
        <position position="245"/>
    </location>
    <ligand>
        <name>Zn(2+)</name>
        <dbReference type="ChEBI" id="CHEBI:29105"/>
        <label>2</label>
        <note>catalytic</note>
    </ligand>
</feature>
<dbReference type="InterPro" id="IPR002477">
    <property type="entry name" value="Peptidoglycan-bd-like"/>
</dbReference>
<protein>
    <recommendedName>
        <fullName evidence="11">Peptidase metallopeptidase domain-containing protein</fullName>
    </recommendedName>
</protein>
<keyword evidence="4 10" id="KW-0732">Signal</keyword>
<evidence type="ECO:0000256" key="1">
    <source>
        <dbReference type="ARBA" id="ARBA00010370"/>
    </source>
</evidence>
<keyword evidence="7" id="KW-0482">Metalloprotease</keyword>
<evidence type="ECO:0000256" key="6">
    <source>
        <dbReference type="ARBA" id="ARBA00022833"/>
    </source>
</evidence>
<feature type="binding site" evidence="9">
    <location>
        <position position="189"/>
    </location>
    <ligand>
        <name>Zn(2+)</name>
        <dbReference type="ChEBI" id="CHEBI:29105"/>
        <label>1</label>
    </ligand>
</feature>
<dbReference type="InterPro" id="IPR024079">
    <property type="entry name" value="MetalloPept_cat_dom_sf"/>
</dbReference>
<comment type="cofactor">
    <cofactor evidence="9">
        <name>Zn(2+)</name>
        <dbReference type="ChEBI" id="CHEBI:29105"/>
    </cofactor>
    <text evidence="9">Binds 2 Zn(2+) ions per subunit.</text>
</comment>
<dbReference type="GO" id="GO:0005615">
    <property type="term" value="C:extracellular space"/>
    <property type="evidence" value="ECO:0000318"/>
    <property type="project" value="GO_Central"/>
</dbReference>
<organism evidence="13 14">
    <name type="scientific">Helobdella robusta</name>
    <name type="common">Californian leech</name>
    <dbReference type="NCBI Taxonomy" id="6412"/>
    <lineage>
        <taxon>Eukaryota</taxon>
        <taxon>Metazoa</taxon>
        <taxon>Spiralia</taxon>
        <taxon>Lophotrochozoa</taxon>
        <taxon>Annelida</taxon>
        <taxon>Clitellata</taxon>
        <taxon>Hirudinea</taxon>
        <taxon>Rhynchobdellida</taxon>
        <taxon>Glossiphoniidae</taxon>
        <taxon>Helobdella</taxon>
    </lineage>
</organism>
<dbReference type="KEGG" id="hro:HELRODRAFT_169282"/>
<dbReference type="SMART" id="SM00235">
    <property type="entry name" value="ZnMc"/>
    <property type="match status" value="1"/>
</dbReference>
<dbReference type="Proteomes" id="UP000015101">
    <property type="component" value="Unassembled WGS sequence"/>
</dbReference>
<keyword evidence="5" id="KW-0378">Hydrolase</keyword>
<reference evidence="13" key="3">
    <citation type="submission" date="2015-06" db="UniProtKB">
        <authorList>
            <consortium name="EnsemblMetazoa"/>
        </authorList>
    </citation>
    <scope>IDENTIFICATION</scope>
</reference>
<feature type="binding site" evidence="9">
    <location>
        <position position="202"/>
    </location>
    <ligand>
        <name>Zn(2+)</name>
        <dbReference type="ChEBI" id="CHEBI:29105"/>
        <label>1</label>
    </ligand>
</feature>
<dbReference type="GeneID" id="20202751"/>
<feature type="binding site" evidence="9">
    <location>
        <position position="217"/>
    </location>
    <ligand>
        <name>Ca(2+)</name>
        <dbReference type="ChEBI" id="CHEBI:29108"/>
        <label>1</label>
    </ligand>
</feature>
<feature type="domain" description="Peptidase metallopeptidase" evidence="11">
    <location>
        <begin position="121"/>
        <end position="280"/>
    </location>
</feature>
<feature type="binding site" evidence="9">
    <location>
        <position position="212"/>
    </location>
    <ligand>
        <name>Zn(2+)</name>
        <dbReference type="ChEBI" id="CHEBI:29105"/>
        <label>1</label>
    </ligand>
</feature>
<dbReference type="EMBL" id="AMQM01003252">
    <property type="status" value="NOT_ANNOTATED_CDS"/>
    <property type="molecule type" value="Genomic_DNA"/>
</dbReference>
<feature type="chain" id="PRO_5010980172" description="Peptidase metallopeptidase domain-containing protein" evidence="10">
    <location>
        <begin position="21"/>
        <end position="283"/>
    </location>
</feature>
<feature type="binding site" evidence="9">
    <location>
        <position position="187"/>
    </location>
    <ligand>
        <name>Zn(2+)</name>
        <dbReference type="ChEBI" id="CHEBI:29105"/>
        <label>1</label>
    </ligand>
</feature>
<dbReference type="GO" id="GO:0004222">
    <property type="term" value="F:metalloendopeptidase activity"/>
    <property type="evidence" value="ECO:0000318"/>
    <property type="project" value="GO_Central"/>
</dbReference>
<feature type="binding site" evidence="9">
    <location>
        <position position="239"/>
    </location>
    <ligand>
        <name>Zn(2+)</name>
        <dbReference type="ChEBI" id="CHEBI:29105"/>
        <label>2</label>
        <note>catalytic</note>
    </ligand>
</feature>
<feature type="binding site" evidence="9">
    <location>
        <position position="253"/>
    </location>
    <ligand>
        <name>Zn(2+)</name>
        <dbReference type="ChEBI" id="CHEBI:29105"/>
        <label>2</label>
        <note>catalytic</note>
    </ligand>
</feature>
<dbReference type="GO" id="GO:0006508">
    <property type="term" value="P:proteolysis"/>
    <property type="evidence" value="ECO:0007669"/>
    <property type="project" value="UniProtKB-KW"/>
</dbReference>
<dbReference type="CDD" id="cd04278">
    <property type="entry name" value="ZnMc_MMP"/>
    <property type="match status" value="1"/>
</dbReference>
<feature type="binding site" evidence="9">
    <location>
        <position position="217"/>
    </location>
    <ligand>
        <name>Ca(2+)</name>
        <dbReference type="ChEBI" id="CHEBI:29108"/>
        <label>3</label>
    </ligand>
</feature>
<dbReference type="SUPFAM" id="SSF55486">
    <property type="entry name" value="Metalloproteases ('zincins'), catalytic domain"/>
    <property type="match status" value="1"/>
</dbReference>
<evidence type="ECO:0000313" key="12">
    <source>
        <dbReference type="EMBL" id="ESO08439.1"/>
    </source>
</evidence>
<evidence type="ECO:0000313" key="14">
    <source>
        <dbReference type="Proteomes" id="UP000015101"/>
    </source>
</evidence>
<keyword evidence="2" id="KW-0645">Protease</keyword>
<dbReference type="PANTHER" id="PTHR10201">
    <property type="entry name" value="MATRIX METALLOPROTEINASE"/>
    <property type="match status" value="1"/>
</dbReference>
<keyword evidence="3 9" id="KW-0479">Metal-binding</keyword>
<dbReference type="PRINTS" id="PR00138">
    <property type="entry name" value="MATRIXIN"/>
</dbReference>
<dbReference type="GO" id="GO:0008270">
    <property type="term" value="F:zinc ion binding"/>
    <property type="evidence" value="ECO:0007669"/>
    <property type="project" value="InterPro"/>
</dbReference>
<comment type="cofactor">
    <cofactor evidence="9">
        <name>Ca(2+)</name>
        <dbReference type="ChEBI" id="CHEBI:29108"/>
    </cofactor>
    <text evidence="9">Can bind about 5 Ca(2+) ions per subunit.</text>
</comment>